<proteinExistence type="predicted"/>
<comment type="caution">
    <text evidence="1">The sequence shown here is derived from an EMBL/GenBank/DDBJ whole genome shotgun (WGS) entry which is preliminary data.</text>
</comment>
<accession>A0AAV2AMJ1</accession>
<dbReference type="AlphaFoldDB" id="A0AAV2AMJ1"/>
<sequence>KITKNKSHVHKRNQVCIWDKHFPTQIDVVQNQKCTTLE</sequence>
<reference evidence="1 2" key="1">
    <citation type="submission" date="2024-04" db="EMBL/GenBank/DDBJ databases">
        <authorList>
            <person name="Rising A."/>
            <person name="Reimegard J."/>
            <person name="Sonavane S."/>
            <person name="Akerstrom W."/>
            <person name="Nylinder S."/>
            <person name="Hedman E."/>
            <person name="Kallberg Y."/>
        </authorList>
    </citation>
    <scope>NUCLEOTIDE SEQUENCE [LARGE SCALE GENOMIC DNA]</scope>
</reference>
<evidence type="ECO:0000313" key="2">
    <source>
        <dbReference type="Proteomes" id="UP001497382"/>
    </source>
</evidence>
<feature type="non-terminal residue" evidence="1">
    <location>
        <position position="1"/>
    </location>
</feature>
<keyword evidence="2" id="KW-1185">Reference proteome</keyword>
<organism evidence="1 2">
    <name type="scientific">Larinioides sclopetarius</name>
    <dbReference type="NCBI Taxonomy" id="280406"/>
    <lineage>
        <taxon>Eukaryota</taxon>
        <taxon>Metazoa</taxon>
        <taxon>Ecdysozoa</taxon>
        <taxon>Arthropoda</taxon>
        <taxon>Chelicerata</taxon>
        <taxon>Arachnida</taxon>
        <taxon>Araneae</taxon>
        <taxon>Araneomorphae</taxon>
        <taxon>Entelegynae</taxon>
        <taxon>Araneoidea</taxon>
        <taxon>Araneidae</taxon>
        <taxon>Larinioides</taxon>
    </lineage>
</organism>
<dbReference type="Proteomes" id="UP001497382">
    <property type="component" value="Unassembled WGS sequence"/>
</dbReference>
<name>A0AAV2AMJ1_9ARAC</name>
<gene>
    <name evidence="1" type="ORF">LARSCL_LOCUS12888</name>
</gene>
<dbReference type="EMBL" id="CAXIEN010000173">
    <property type="protein sequence ID" value="CAL1283923.1"/>
    <property type="molecule type" value="Genomic_DNA"/>
</dbReference>
<evidence type="ECO:0000313" key="1">
    <source>
        <dbReference type="EMBL" id="CAL1283923.1"/>
    </source>
</evidence>
<protein>
    <submittedName>
        <fullName evidence="1">Uncharacterized protein</fullName>
    </submittedName>
</protein>